<dbReference type="Proteomes" id="UP000308330">
    <property type="component" value="Unassembled WGS sequence"/>
</dbReference>
<keyword evidence="3" id="KW-1185">Reference proteome</keyword>
<name>A0ABY2T0K1_9BACI</name>
<evidence type="ECO:0000256" key="1">
    <source>
        <dbReference type="SAM" id="Phobius"/>
    </source>
</evidence>
<proteinExistence type="predicted"/>
<evidence type="ECO:0000313" key="2">
    <source>
        <dbReference type="EMBL" id="TKI48637.1"/>
    </source>
</evidence>
<keyword evidence="1" id="KW-0812">Transmembrane</keyword>
<keyword evidence="1" id="KW-0472">Membrane</keyword>
<organism evidence="2 3">
    <name type="scientific">Lysinibacillus tabacifolii</name>
    <dbReference type="NCBI Taxonomy" id="1173107"/>
    <lineage>
        <taxon>Bacteria</taxon>
        <taxon>Bacillati</taxon>
        <taxon>Bacillota</taxon>
        <taxon>Bacilli</taxon>
        <taxon>Bacillales</taxon>
        <taxon>Bacillaceae</taxon>
        <taxon>Lysinibacillus</taxon>
    </lineage>
</organism>
<keyword evidence="1" id="KW-1133">Transmembrane helix</keyword>
<comment type="caution">
    <text evidence="2">The sequence shown here is derived from an EMBL/GenBank/DDBJ whole genome shotgun (WGS) entry which is preliminary data.</text>
</comment>
<reference evidence="2 3" key="1">
    <citation type="submission" date="2019-04" db="EMBL/GenBank/DDBJ databases">
        <title>Lysinibacillus genome sequencing.</title>
        <authorList>
            <person name="Dunlap C."/>
        </authorList>
    </citation>
    <scope>NUCLEOTIDE SEQUENCE [LARGE SCALE GENOMIC DNA]</scope>
    <source>
        <strain evidence="2 3">KCTC 33042</strain>
    </source>
</reference>
<protein>
    <submittedName>
        <fullName evidence="2">Uncharacterized protein</fullName>
    </submittedName>
</protein>
<evidence type="ECO:0000313" key="3">
    <source>
        <dbReference type="Proteomes" id="UP000308330"/>
    </source>
</evidence>
<accession>A0ABY2T0K1</accession>
<dbReference type="EMBL" id="SZPT01000002">
    <property type="protein sequence ID" value="TKI48637.1"/>
    <property type="molecule type" value="Genomic_DNA"/>
</dbReference>
<gene>
    <name evidence="2" type="ORF">FC748_13525</name>
</gene>
<sequence length="69" mass="8129">MRYRWRFPRASTEPLPSLRSVQGLGLLAFPAGVATFRSIELVFRHNQCQGSTYYFFILYIFYTNLLFSL</sequence>
<feature type="transmembrane region" description="Helical" evidence="1">
    <location>
        <begin position="51"/>
        <end position="67"/>
    </location>
</feature>